<dbReference type="GO" id="GO:0016787">
    <property type="term" value="F:hydrolase activity"/>
    <property type="evidence" value="ECO:0007669"/>
    <property type="project" value="UniProtKB-KW"/>
</dbReference>
<evidence type="ECO:0000259" key="7">
    <source>
        <dbReference type="Pfam" id="PF17390"/>
    </source>
</evidence>
<dbReference type="InterPro" id="IPR035396">
    <property type="entry name" value="Bac_rhamnosid6H"/>
</dbReference>
<dbReference type="InterPro" id="IPR035398">
    <property type="entry name" value="Bac_rhamnosid_C"/>
</dbReference>
<reference evidence="9" key="1">
    <citation type="journal article" date="2019" name="Int. J. Syst. Evol. Microbiol.">
        <title>The Global Catalogue of Microorganisms (GCM) 10K type strain sequencing project: providing services to taxonomists for standard genome sequencing and annotation.</title>
        <authorList>
            <consortium name="The Broad Institute Genomics Platform"/>
            <consortium name="The Broad Institute Genome Sequencing Center for Infectious Disease"/>
            <person name="Wu L."/>
            <person name="Ma J."/>
        </authorList>
    </citation>
    <scope>NUCLEOTIDE SEQUENCE [LARGE SCALE GENOMIC DNA]</scope>
    <source>
        <strain evidence="9">CCUG 53762</strain>
    </source>
</reference>
<feature type="domain" description="Alpha-L-rhamnosidase six-hairpin glycosidase" evidence="6">
    <location>
        <begin position="467"/>
        <end position="827"/>
    </location>
</feature>
<evidence type="ECO:0000259" key="5">
    <source>
        <dbReference type="Pfam" id="PF08531"/>
    </source>
</evidence>
<proteinExistence type="predicted"/>
<dbReference type="Pfam" id="PF17389">
    <property type="entry name" value="Bac_rhamnosid6H"/>
    <property type="match status" value="1"/>
</dbReference>
<evidence type="ECO:0000259" key="6">
    <source>
        <dbReference type="Pfam" id="PF17389"/>
    </source>
</evidence>
<feature type="domain" description="Alpha-L-rhamnosidase concanavalin-like" evidence="4">
    <location>
        <begin position="370"/>
        <end position="461"/>
    </location>
</feature>
<dbReference type="Proteomes" id="UP001597118">
    <property type="component" value="Unassembled WGS sequence"/>
</dbReference>
<evidence type="ECO:0000259" key="4">
    <source>
        <dbReference type="Pfam" id="PF05592"/>
    </source>
</evidence>
<dbReference type="RefSeq" id="WP_379661486.1">
    <property type="nucleotide sequence ID" value="NZ_JBHUDG010000003.1"/>
</dbReference>
<name>A0ABW4IBX8_9SPHI</name>
<keyword evidence="3 8" id="KW-0378">Hydrolase</keyword>
<dbReference type="Gene3D" id="2.60.420.10">
    <property type="entry name" value="Maltose phosphorylase, domain 3"/>
    <property type="match status" value="1"/>
</dbReference>
<organism evidence="8 9">
    <name type="scientific">Pseudopedobacter beijingensis</name>
    <dbReference type="NCBI Taxonomy" id="1207056"/>
    <lineage>
        <taxon>Bacteria</taxon>
        <taxon>Pseudomonadati</taxon>
        <taxon>Bacteroidota</taxon>
        <taxon>Sphingobacteriia</taxon>
        <taxon>Sphingobacteriales</taxon>
        <taxon>Sphingobacteriaceae</taxon>
        <taxon>Pseudopedobacter</taxon>
    </lineage>
</organism>
<evidence type="ECO:0000256" key="2">
    <source>
        <dbReference type="ARBA" id="ARBA00012652"/>
    </source>
</evidence>
<evidence type="ECO:0000256" key="3">
    <source>
        <dbReference type="ARBA" id="ARBA00022801"/>
    </source>
</evidence>
<dbReference type="EMBL" id="JBHUDG010000003">
    <property type="protein sequence ID" value="MFD1629106.1"/>
    <property type="molecule type" value="Genomic_DNA"/>
</dbReference>
<dbReference type="Gene3D" id="1.50.10.10">
    <property type="match status" value="1"/>
</dbReference>
<sequence>MKRIYRQLFLICTIILVNIIPSFSQNQVASVLPVQLRCEYLESPRGLDVLKPRLSWILQAVRESDYGQMQTAYRVLVASNPDLLNKNIGDVWDSKWITSDEMQHINYNGKKLDSDRTYYWKVKVKDEKGRESNWSKSTLWSTGLLHQEEWMAKWIGSKELYDRYAATNNISDPWFRKSFEVNKKPGKATLLVASVGYHEVYVNGERIGDHVLAPAVSNHTKRARYIAYDIASKLVKGKNVIAIWLGTSWSIFPGYILNDDRPLTPIVKAQVAVYEVSNPSFDAKPIINICTDESWKTKSSPNKLVGKWDFKRMGGELWDARKEDESWNQVNCDESQWKYSTVYPTKLIMSAQTVEPNRVFEEIKPISIKKRNDGSYRVDMGVNFAGWTSVNVNGTPGDTITFQYSERKQNDITFGLHSAYVLNNSGKGTFKNRFNYSSGRWITIRGLKKPLTIDDVKGWMVRTDFKTASNFESSDTLQNWMYDRIKWTFENLSLGGFIVDCPQRERMGYGGDAHATSETGMFNYHMGAFYTKWMEDWRDVQGTESMVGDMLDTSYARKKVTSGRLLNNGVIPHTAPTIWGGGGPAWGGIVITLPWFMYQHYGDTQALEKNFEMMKGWLSFLDTHVEGNLLRRFGGEWDFLGDWLWPNATAEGMNNDSPENLCLNNSYYIFNLRTAAKIAHLIGRDKEAAAWTKQAELSSKAVNAMFYKEKDNSYSDGSMSNLAAALLAEVPPHEVREKVLKRLEKEILEVRSGHIHAGITGGALLFKLLRDEGRDDLIYAMTSKKTYPSWGYMRDNDATTIWEMWEKDLPGHSLLHSSYLYPGAWFIDGMGGIRRHPDYIGFKHFIIRPPVSQAAEININKTKTKFDSPVGTIEVDWEREGNQLLLNVVVPPNSIGILQLQPKEAVDIKKYKTVKTLSKQGNYLQYELLPGRYNFKSMK</sequence>
<dbReference type="PANTHER" id="PTHR33307">
    <property type="entry name" value="ALPHA-RHAMNOSIDASE (EUROFUNG)"/>
    <property type="match status" value="1"/>
</dbReference>
<keyword evidence="9" id="KW-1185">Reference proteome</keyword>
<comment type="catalytic activity">
    <reaction evidence="1">
        <text>Hydrolysis of terminal non-reducing alpha-L-rhamnose residues in alpha-L-rhamnosides.</text>
        <dbReference type="EC" id="3.2.1.40"/>
    </reaction>
</comment>
<feature type="domain" description="Bacterial alpha-L-rhamnosidase N-terminal" evidence="5">
    <location>
        <begin position="183"/>
        <end position="360"/>
    </location>
</feature>
<protein>
    <recommendedName>
        <fullName evidence="2">alpha-L-rhamnosidase</fullName>
        <ecNumber evidence="2">3.2.1.40</ecNumber>
    </recommendedName>
</protein>
<dbReference type="InterPro" id="IPR008979">
    <property type="entry name" value="Galactose-bd-like_sf"/>
</dbReference>
<dbReference type="PIRSF" id="PIRSF010631">
    <property type="entry name" value="A-rhamnsds"/>
    <property type="match status" value="1"/>
</dbReference>
<dbReference type="InterPro" id="IPR012341">
    <property type="entry name" value="6hp_glycosidase-like_sf"/>
</dbReference>
<evidence type="ECO:0000313" key="9">
    <source>
        <dbReference type="Proteomes" id="UP001597118"/>
    </source>
</evidence>
<comment type="caution">
    <text evidence="8">The sequence shown here is derived from an EMBL/GenBank/DDBJ whole genome shotgun (WGS) entry which is preliminary data.</text>
</comment>
<dbReference type="InterPro" id="IPR008928">
    <property type="entry name" value="6-hairpin_glycosidase_sf"/>
</dbReference>
<evidence type="ECO:0000256" key="1">
    <source>
        <dbReference type="ARBA" id="ARBA00001445"/>
    </source>
</evidence>
<dbReference type="EC" id="3.2.1.40" evidence="2"/>
<dbReference type="Gene3D" id="2.60.40.10">
    <property type="entry name" value="Immunoglobulins"/>
    <property type="match status" value="1"/>
</dbReference>
<evidence type="ECO:0000313" key="8">
    <source>
        <dbReference type="EMBL" id="MFD1629106.1"/>
    </source>
</evidence>
<dbReference type="InterPro" id="IPR016007">
    <property type="entry name" value="Alpha_rhamnosid"/>
</dbReference>
<dbReference type="SUPFAM" id="SSF48208">
    <property type="entry name" value="Six-hairpin glycosidases"/>
    <property type="match status" value="1"/>
</dbReference>
<dbReference type="Gene3D" id="2.60.120.260">
    <property type="entry name" value="Galactose-binding domain-like"/>
    <property type="match status" value="2"/>
</dbReference>
<dbReference type="SUPFAM" id="SSF49785">
    <property type="entry name" value="Galactose-binding domain-like"/>
    <property type="match status" value="1"/>
</dbReference>
<accession>A0ABW4IBX8</accession>
<dbReference type="InterPro" id="IPR013737">
    <property type="entry name" value="Bac_rhamnosid_N"/>
</dbReference>
<dbReference type="Pfam" id="PF17390">
    <property type="entry name" value="Bac_rhamnosid_C"/>
    <property type="match status" value="1"/>
</dbReference>
<dbReference type="Pfam" id="PF05592">
    <property type="entry name" value="Bac_rhamnosid"/>
    <property type="match status" value="1"/>
</dbReference>
<gene>
    <name evidence="8" type="ORF">ACFSAH_04410</name>
</gene>
<feature type="domain" description="Alpha-L-rhamnosidase C-terminal" evidence="7">
    <location>
        <begin position="832"/>
        <end position="912"/>
    </location>
</feature>
<dbReference type="Pfam" id="PF25788">
    <property type="entry name" value="Ig_Rha78A_N"/>
    <property type="match status" value="1"/>
</dbReference>
<dbReference type="InterPro" id="IPR008902">
    <property type="entry name" value="Rhamnosid_concanavalin"/>
</dbReference>
<dbReference type="InterPro" id="IPR013783">
    <property type="entry name" value="Ig-like_fold"/>
</dbReference>
<dbReference type="PANTHER" id="PTHR33307:SF6">
    <property type="entry name" value="ALPHA-RHAMNOSIDASE (EUROFUNG)-RELATED"/>
    <property type="match status" value="1"/>
</dbReference>
<dbReference type="Pfam" id="PF08531">
    <property type="entry name" value="Bac_rhamnosid_N"/>
    <property type="match status" value="1"/>
</dbReference>